<evidence type="ECO:0000256" key="1">
    <source>
        <dbReference type="SAM" id="MobiDB-lite"/>
    </source>
</evidence>
<keyword evidence="3" id="KW-1185">Reference proteome</keyword>
<accession>A0A1H7EGK6</accession>
<name>A0A1H7EGK6_9BURK</name>
<dbReference type="EMBL" id="FNYE01000051">
    <property type="protein sequence ID" value="SEK11182.1"/>
    <property type="molecule type" value="Genomic_DNA"/>
</dbReference>
<reference evidence="3" key="1">
    <citation type="submission" date="2016-10" db="EMBL/GenBank/DDBJ databases">
        <authorList>
            <person name="Varghese N."/>
            <person name="Submissions S."/>
        </authorList>
    </citation>
    <scope>NUCLEOTIDE SEQUENCE [LARGE SCALE GENOMIC DNA]</scope>
    <source>
        <strain evidence="3">LMG 26031</strain>
    </source>
</reference>
<dbReference type="AlphaFoldDB" id="A0A1H7EGK6"/>
<evidence type="ECO:0000313" key="3">
    <source>
        <dbReference type="Proteomes" id="UP000198866"/>
    </source>
</evidence>
<feature type="compositionally biased region" description="Polar residues" evidence="1">
    <location>
        <begin position="100"/>
        <end position="110"/>
    </location>
</feature>
<dbReference type="Proteomes" id="UP000198866">
    <property type="component" value="Unassembled WGS sequence"/>
</dbReference>
<proteinExistence type="predicted"/>
<sequence>MFDAEIAAKLLNRWTVKPPAAQHDTSQHDAYLDLLREGKLDFTHQKGRVTLGDVSADGLFDLESLVFVDGSRALRLRTPGAVPDWTQWAAFEPPVARGAENSTFRTQSDAPSDDESSCTLEAPER</sequence>
<protein>
    <submittedName>
        <fullName evidence="2">Uncharacterized protein</fullName>
    </submittedName>
</protein>
<gene>
    <name evidence="2" type="ORF">SAMN05192539_10517</name>
</gene>
<evidence type="ECO:0000313" key="2">
    <source>
        <dbReference type="EMBL" id="SEK11182.1"/>
    </source>
</evidence>
<feature type="region of interest" description="Disordered" evidence="1">
    <location>
        <begin position="96"/>
        <end position="125"/>
    </location>
</feature>
<dbReference type="RefSeq" id="WP_090873542.1">
    <property type="nucleotide sequence ID" value="NZ_FNYE01000051.1"/>
</dbReference>
<organism evidence="2 3">
    <name type="scientific">Paraburkholderia diazotrophica</name>
    <dbReference type="NCBI Taxonomy" id="667676"/>
    <lineage>
        <taxon>Bacteria</taxon>
        <taxon>Pseudomonadati</taxon>
        <taxon>Pseudomonadota</taxon>
        <taxon>Betaproteobacteria</taxon>
        <taxon>Burkholderiales</taxon>
        <taxon>Burkholderiaceae</taxon>
        <taxon>Paraburkholderia</taxon>
    </lineage>
</organism>
<dbReference type="OrthoDB" id="9019816at2"/>